<organism evidence="1 2">
    <name type="scientific">Erythrobacter rubeus</name>
    <dbReference type="NCBI Taxonomy" id="2760803"/>
    <lineage>
        <taxon>Bacteria</taxon>
        <taxon>Pseudomonadati</taxon>
        <taxon>Pseudomonadota</taxon>
        <taxon>Alphaproteobacteria</taxon>
        <taxon>Sphingomonadales</taxon>
        <taxon>Erythrobacteraceae</taxon>
        <taxon>Erythrobacter/Porphyrobacter group</taxon>
        <taxon>Erythrobacter</taxon>
    </lineage>
</organism>
<dbReference type="RefSeq" id="WP_190788210.1">
    <property type="nucleotide sequence ID" value="NZ_JACXLC010000001.1"/>
</dbReference>
<reference evidence="1 2" key="1">
    <citation type="submission" date="2020-09" db="EMBL/GenBank/DDBJ databases">
        <authorList>
            <person name="Yoon J.-W."/>
        </authorList>
    </citation>
    <scope>NUCLEOTIDE SEQUENCE [LARGE SCALE GENOMIC DNA]</scope>
    <source>
        <strain evidence="1 2">KMU-140</strain>
    </source>
</reference>
<comment type="caution">
    <text evidence="1">The sequence shown here is derived from an EMBL/GenBank/DDBJ whole genome shotgun (WGS) entry which is preliminary data.</text>
</comment>
<evidence type="ECO:0000313" key="1">
    <source>
        <dbReference type="EMBL" id="MBD2842773.1"/>
    </source>
</evidence>
<dbReference type="EMBL" id="JACXLC010000001">
    <property type="protein sequence ID" value="MBD2842773.1"/>
    <property type="molecule type" value="Genomic_DNA"/>
</dbReference>
<name>A0ABR8KU67_9SPHN</name>
<dbReference type="Proteomes" id="UP000635384">
    <property type="component" value="Unassembled WGS sequence"/>
</dbReference>
<protein>
    <submittedName>
        <fullName evidence="1">Uncharacterized protein</fullName>
    </submittedName>
</protein>
<evidence type="ECO:0000313" key="2">
    <source>
        <dbReference type="Proteomes" id="UP000635384"/>
    </source>
</evidence>
<sequence>MRPTKTCGKCQGRMQQGHLIDEGYGAVHVAKWQPGEPRKAWWGSIKVDKKAVREVETHRCDRCGLLEFYAP</sequence>
<accession>A0ABR8KU67</accession>
<proteinExistence type="predicted"/>
<keyword evidence="2" id="KW-1185">Reference proteome</keyword>
<gene>
    <name evidence="1" type="ORF">IB285_10935</name>
</gene>